<evidence type="ECO:0000313" key="7">
    <source>
        <dbReference type="Proteomes" id="UP001589740"/>
    </source>
</evidence>
<dbReference type="PROSITE" id="PS00913">
    <property type="entry name" value="ADH_IRON_1"/>
    <property type="match status" value="1"/>
</dbReference>
<gene>
    <name evidence="6" type="ORF">ACFFLE_06425</name>
</gene>
<evidence type="ECO:0000256" key="1">
    <source>
        <dbReference type="ARBA" id="ARBA00007358"/>
    </source>
</evidence>
<dbReference type="Pfam" id="PF25137">
    <property type="entry name" value="ADH_Fe_C"/>
    <property type="match status" value="1"/>
</dbReference>
<dbReference type="InterPro" id="IPR018211">
    <property type="entry name" value="ADH_Fe_CS"/>
</dbReference>
<accession>A0ABV5Z3R3</accession>
<dbReference type="InterPro" id="IPR039697">
    <property type="entry name" value="Alcohol_dehydrogenase_Fe"/>
</dbReference>
<comment type="similarity">
    <text evidence="1">Belongs to the iron-containing alcohol dehydrogenase family.</text>
</comment>
<dbReference type="Proteomes" id="UP001589740">
    <property type="component" value="Unassembled WGS sequence"/>
</dbReference>
<dbReference type="InterPro" id="IPR001670">
    <property type="entry name" value="ADH_Fe/GldA"/>
</dbReference>
<sequence>MVNKQTTFQAPSLNLFGAGSVNEVGKRLKDLGVKKSLLVTDEGLHNLGLSEEIADIVREAGVEVAIYPKAEPNPTDKNVEKGLQVFREENCDGIVTLGGGSPHDAGKAIALVASNGGKIHDYEGVDVSEEPIVPLVAINTTAGTGSEFTYFTIITDTERKVKMAIVDKHVTPTLSINDPELMEGMPAELTAATGLDALTHAIEAYVSINATPITDALAIQAMRIVPKYLPRAVANGQDKEAREKMAYAQSLAGMAFNNAGLGYVHAIAHQFGGFYNFPHGVCNAILLPHVCRFNLISNIGRYADIASFLGENVEGLSDYDAAEIAINTIERLGQDLDIPSGFKELGAKEEDIPTLAENAMKDATASTNPRRPTQKEVEQIIKNAM</sequence>
<dbReference type="InterPro" id="IPR056798">
    <property type="entry name" value="ADH_Fe_C"/>
</dbReference>
<feature type="domain" description="Alcohol dehydrogenase iron-type/glycerol dehydrogenase GldA" evidence="4">
    <location>
        <begin position="14"/>
        <end position="179"/>
    </location>
</feature>
<evidence type="ECO:0000256" key="2">
    <source>
        <dbReference type="ARBA" id="ARBA00023002"/>
    </source>
</evidence>
<dbReference type="PANTHER" id="PTHR11496">
    <property type="entry name" value="ALCOHOL DEHYDROGENASE"/>
    <property type="match status" value="1"/>
</dbReference>
<reference evidence="6 7" key="1">
    <citation type="submission" date="2024-09" db="EMBL/GenBank/DDBJ databases">
        <authorList>
            <person name="Sun Q."/>
            <person name="Mori K."/>
        </authorList>
    </citation>
    <scope>NUCLEOTIDE SEQUENCE [LARGE SCALE GENOMIC DNA]</scope>
    <source>
        <strain evidence="6 7">JCM 12822</strain>
    </source>
</reference>
<feature type="domain" description="Fe-containing alcohol dehydrogenase-like C-terminal" evidence="5">
    <location>
        <begin position="190"/>
        <end position="385"/>
    </location>
</feature>
<dbReference type="Pfam" id="PF00465">
    <property type="entry name" value="Fe-ADH"/>
    <property type="match status" value="1"/>
</dbReference>
<dbReference type="PANTHER" id="PTHR11496:SF102">
    <property type="entry name" value="ALCOHOL DEHYDROGENASE 4"/>
    <property type="match status" value="1"/>
</dbReference>
<protein>
    <submittedName>
        <fullName evidence="6">Iron-containing alcohol dehydrogenase</fullName>
        <ecNumber evidence="6">1.1.1.-</ecNumber>
    </submittedName>
</protein>
<keyword evidence="3" id="KW-0520">NAD</keyword>
<evidence type="ECO:0000313" key="6">
    <source>
        <dbReference type="EMBL" id="MFB9860745.1"/>
    </source>
</evidence>
<evidence type="ECO:0000256" key="3">
    <source>
        <dbReference type="ARBA" id="ARBA00023027"/>
    </source>
</evidence>
<dbReference type="RefSeq" id="WP_380570311.1">
    <property type="nucleotide sequence ID" value="NZ_JBHMAH010000015.1"/>
</dbReference>
<dbReference type="CDD" id="cd08188">
    <property type="entry name" value="PDDH"/>
    <property type="match status" value="1"/>
</dbReference>
<comment type="caution">
    <text evidence="6">The sequence shown here is derived from an EMBL/GenBank/DDBJ whole genome shotgun (WGS) entry which is preliminary data.</text>
</comment>
<dbReference type="SUPFAM" id="SSF56796">
    <property type="entry name" value="Dehydroquinate synthase-like"/>
    <property type="match status" value="1"/>
</dbReference>
<dbReference type="GO" id="GO:0016491">
    <property type="term" value="F:oxidoreductase activity"/>
    <property type="evidence" value="ECO:0007669"/>
    <property type="project" value="UniProtKB-KW"/>
</dbReference>
<dbReference type="Gene3D" id="1.20.1090.10">
    <property type="entry name" value="Dehydroquinate synthase-like - alpha domain"/>
    <property type="match status" value="1"/>
</dbReference>
<organism evidence="6 7">
    <name type="scientific">Salinicoccus siamensis</name>
    <dbReference type="NCBI Taxonomy" id="381830"/>
    <lineage>
        <taxon>Bacteria</taxon>
        <taxon>Bacillati</taxon>
        <taxon>Bacillota</taxon>
        <taxon>Bacilli</taxon>
        <taxon>Bacillales</taxon>
        <taxon>Staphylococcaceae</taxon>
        <taxon>Salinicoccus</taxon>
    </lineage>
</organism>
<evidence type="ECO:0000259" key="5">
    <source>
        <dbReference type="Pfam" id="PF25137"/>
    </source>
</evidence>
<keyword evidence="7" id="KW-1185">Reference proteome</keyword>
<dbReference type="EC" id="1.1.1.-" evidence="6"/>
<keyword evidence="2 6" id="KW-0560">Oxidoreductase</keyword>
<dbReference type="Gene3D" id="3.40.50.1970">
    <property type="match status" value="1"/>
</dbReference>
<evidence type="ECO:0000259" key="4">
    <source>
        <dbReference type="Pfam" id="PF00465"/>
    </source>
</evidence>
<name>A0ABV5Z3R3_9STAP</name>
<proteinExistence type="inferred from homology"/>
<dbReference type="EMBL" id="JBHMAH010000015">
    <property type="protein sequence ID" value="MFB9860745.1"/>
    <property type="molecule type" value="Genomic_DNA"/>
</dbReference>